<dbReference type="SUPFAM" id="SSF52833">
    <property type="entry name" value="Thioredoxin-like"/>
    <property type="match status" value="1"/>
</dbReference>
<dbReference type="EC" id="1.20.4.1" evidence="4 7"/>
<comment type="catalytic activity">
    <reaction evidence="7">
        <text>[glutaredoxin]-dithiol + arsenate + glutathione + H(+) = glutathionyl-S-S-[glutaredoxin] + arsenite + H2O</text>
        <dbReference type="Rhea" id="RHEA:22016"/>
        <dbReference type="Rhea" id="RHEA-COMP:10729"/>
        <dbReference type="Rhea" id="RHEA-COMP:17668"/>
        <dbReference type="ChEBI" id="CHEBI:15377"/>
        <dbReference type="ChEBI" id="CHEBI:15378"/>
        <dbReference type="ChEBI" id="CHEBI:29242"/>
        <dbReference type="ChEBI" id="CHEBI:29950"/>
        <dbReference type="ChEBI" id="CHEBI:48597"/>
        <dbReference type="ChEBI" id="CHEBI:57925"/>
        <dbReference type="ChEBI" id="CHEBI:146199"/>
        <dbReference type="EC" id="1.20.4.1"/>
    </reaction>
</comment>
<dbReference type="InterPro" id="IPR006659">
    <property type="entry name" value="Arsenate_reductase"/>
</dbReference>
<evidence type="ECO:0000313" key="8">
    <source>
        <dbReference type="EMBL" id="KGJ22943.1"/>
    </source>
</evidence>
<dbReference type="NCBIfam" id="TIGR00014">
    <property type="entry name" value="arsC"/>
    <property type="match status" value="1"/>
</dbReference>
<evidence type="ECO:0000256" key="4">
    <source>
        <dbReference type="ARBA" id="ARBA00038969"/>
    </source>
</evidence>
<evidence type="ECO:0000256" key="5">
    <source>
        <dbReference type="ARBA" id="ARBA00039879"/>
    </source>
</evidence>
<evidence type="ECO:0000256" key="7">
    <source>
        <dbReference type="RuleBase" id="RU362029"/>
    </source>
</evidence>
<evidence type="ECO:0000256" key="1">
    <source>
        <dbReference type="ARBA" id="ARBA00007198"/>
    </source>
</evidence>
<keyword evidence="3 7" id="KW-0560">Oxidoreductase</keyword>
<dbReference type="Pfam" id="PF03960">
    <property type="entry name" value="ArsC"/>
    <property type="match status" value="1"/>
</dbReference>
<evidence type="ECO:0000256" key="6">
    <source>
        <dbReference type="PROSITE-ProRule" id="PRU01282"/>
    </source>
</evidence>
<keyword evidence="2" id="KW-0059">Arsenical resistance</keyword>
<evidence type="ECO:0000256" key="2">
    <source>
        <dbReference type="ARBA" id="ARBA00022849"/>
    </source>
</evidence>
<dbReference type="Gene3D" id="3.40.30.10">
    <property type="entry name" value="Glutaredoxin"/>
    <property type="match status" value="1"/>
</dbReference>
<sequence>MTTTIYHNPKCTTSRNVLATLRAGGETPEVIEYLRDPPSRETVRRLAADAGLSIREVLRQSGTPYDELGLDDPTLSDDALLDAIEAHPILLNRPFVVTGRGTVLARPAEKVLEVMANPPAEVVRG</sequence>
<protein>
    <recommendedName>
        <fullName evidence="5 7">Arsenate reductase</fullName>
        <ecNumber evidence="4 7">1.20.4.1</ecNumber>
    </recommendedName>
</protein>
<comment type="similarity">
    <text evidence="1 6 7">Belongs to the ArsC family.</text>
</comment>
<dbReference type="EMBL" id="JRKQ01000015">
    <property type="protein sequence ID" value="KGJ22943.1"/>
    <property type="molecule type" value="Genomic_DNA"/>
</dbReference>
<dbReference type="InterPro" id="IPR036249">
    <property type="entry name" value="Thioredoxin-like_sf"/>
</dbReference>
<reference evidence="8 9" key="2">
    <citation type="submission" date="2014-10" db="EMBL/GenBank/DDBJ databases">
        <title>Paracoccus sanguinis sp. nov., isolated from clinical specimens of New York State patients.</title>
        <authorList>
            <person name="Mingle L.A."/>
            <person name="Cole J.A."/>
            <person name="Lapierre P."/>
            <person name="Musser K.A."/>
        </authorList>
    </citation>
    <scope>NUCLEOTIDE SEQUENCE [LARGE SCALE GENOMIC DNA]</scope>
    <source>
        <strain evidence="8 9">5503</strain>
    </source>
</reference>
<dbReference type="InterPro" id="IPR006660">
    <property type="entry name" value="Arsenate_reductase-like"/>
</dbReference>
<comment type="caution">
    <text evidence="8">The sequence shown here is derived from an EMBL/GenBank/DDBJ whole genome shotgun (WGS) entry which is preliminary data.</text>
</comment>
<accession>A0A099GLE7</accession>
<evidence type="ECO:0000313" key="9">
    <source>
        <dbReference type="Proteomes" id="UP000029858"/>
    </source>
</evidence>
<dbReference type="CDD" id="cd03034">
    <property type="entry name" value="ArsC_ArsC"/>
    <property type="match status" value="1"/>
</dbReference>
<dbReference type="AlphaFoldDB" id="A0A099GLE7"/>
<dbReference type="PANTHER" id="PTHR30041">
    <property type="entry name" value="ARSENATE REDUCTASE"/>
    <property type="match status" value="1"/>
</dbReference>
<proteinExistence type="inferred from homology"/>
<name>A0A099GLE7_9RHOB</name>
<dbReference type="Proteomes" id="UP000029858">
    <property type="component" value="Unassembled WGS sequence"/>
</dbReference>
<dbReference type="PROSITE" id="PS51353">
    <property type="entry name" value="ARSC"/>
    <property type="match status" value="1"/>
</dbReference>
<dbReference type="GO" id="GO:0046685">
    <property type="term" value="P:response to arsenic-containing substance"/>
    <property type="evidence" value="ECO:0007669"/>
    <property type="project" value="UniProtKB-KW"/>
</dbReference>
<dbReference type="RefSeq" id="WP_036707862.1">
    <property type="nucleotide sequence ID" value="NZ_JRKQ01000015.1"/>
</dbReference>
<dbReference type="GO" id="GO:0008794">
    <property type="term" value="F:arsenate reductase (glutaredoxin) activity"/>
    <property type="evidence" value="ECO:0007669"/>
    <property type="project" value="UniProtKB-UniRule"/>
</dbReference>
<evidence type="ECO:0000256" key="3">
    <source>
        <dbReference type="ARBA" id="ARBA00023002"/>
    </source>
</evidence>
<organism evidence="8 9">
    <name type="scientific">Paracoccus sanguinis</name>
    <dbReference type="NCBI Taxonomy" id="1545044"/>
    <lineage>
        <taxon>Bacteria</taxon>
        <taxon>Pseudomonadati</taxon>
        <taxon>Pseudomonadota</taxon>
        <taxon>Alphaproteobacteria</taxon>
        <taxon>Rhodobacterales</taxon>
        <taxon>Paracoccaceae</taxon>
        <taxon>Paracoccus</taxon>
    </lineage>
</organism>
<reference evidence="8 9" key="1">
    <citation type="submission" date="2014-09" db="EMBL/GenBank/DDBJ databases">
        <authorList>
            <person name="McGinnis J.M."/>
            <person name="Wolfgang W.J."/>
        </authorList>
    </citation>
    <scope>NUCLEOTIDE SEQUENCE [LARGE SCALE GENOMIC DNA]</scope>
    <source>
        <strain evidence="8 9">5503</strain>
    </source>
</reference>
<dbReference type="PANTHER" id="PTHR30041:SF5">
    <property type="entry name" value="ARSENATE REDUCTASE-RELATED"/>
    <property type="match status" value="1"/>
</dbReference>
<gene>
    <name evidence="8" type="ORF">IX56_04965</name>
</gene>